<feature type="compositionally biased region" description="Polar residues" evidence="1">
    <location>
        <begin position="114"/>
        <end position="123"/>
    </location>
</feature>
<organism evidence="2">
    <name type="scientific">Lepeophtheirus salmonis</name>
    <name type="common">Salmon louse</name>
    <name type="synonym">Caligus salmonis</name>
    <dbReference type="NCBI Taxonomy" id="72036"/>
    <lineage>
        <taxon>Eukaryota</taxon>
        <taxon>Metazoa</taxon>
        <taxon>Ecdysozoa</taxon>
        <taxon>Arthropoda</taxon>
        <taxon>Crustacea</taxon>
        <taxon>Multicrustacea</taxon>
        <taxon>Hexanauplia</taxon>
        <taxon>Copepoda</taxon>
        <taxon>Siphonostomatoida</taxon>
        <taxon>Caligidae</taxon>
        <taxon>Lepeophtheirus</taxon>
    </lineage>
</organism>
<evidence type="ECO:0000256" key="1">
    <source>
        <dbReference type="SAM" id="MobiDB-lite"/>
    </source>
</evidence>
<proteinExistence type="predicted"/>
<evidence type="ECO:0000313" key="2">
    <source>
        <dbReference type="EMBL" id="CDW49636.1"/>
    </source>
</evidence>
<protein>
    <submittedName>
        <fullName evidence="2">Uncharacterized protein</fullName>
    </submittedName>
</protein>
<feature type="compositionally biased region" description="Basic and acidic residues" evidence="1">
    <location>
        <begin position="95"/>
        <end position="110"/>
    </location>
</feature>
<feature type="compositionally biased region" description="Acidic residues" evidence="1">
    <location>
        <begin position="1"/>
        <end position="20"/>
    </location>
</feature>
<accession>A0A0K2VI43</accession>
<feature type="compositionally biased region" description="Basic and acidic residues" evidence="1">
    <location>
        <begin position="21"/>
        <end position="31"/>
    </location>
</feature>
<dbReference type="AlphaFoldDB" id="A0A0K2VI43"/>
<sequence>MEYNFIDEEGSEDEGNEDEESNGKGSEDEGIHANCTVEDNPSLLGSNLKEMDQELRRSLTNLTFTPIEDPYDNMEALKSKLVGRDELEIYRMKKLKKQQEREGKEDEVGEAKASSLTSGNYSK</sequence>
<dbReference type="EMBL" id="HACA01032275">
    <property type="protein sequence ID" value="CDW49636.1"/>
    <property type="molecule type" value="Transcribed_RNA"/>
</dbReference>
<feature type="region of interest" description="Disordered" evidence="1">
    <location>
        <begin position="1"/>
        <end position="43"/>
    </location>
</feature>
<reference evidence="2" key="1">
    <citation type="submission" date="2014-05" db="EMBL/GenBank/DDBJ databases">
        <authorList>
            <person name="Chronopoulou M."/>
        </authorList>
    </citation>
    <scope>NUCLEOTIDE SEQUENCE</scope>
    <source>
        <tissue evidence="2">Whole organism</tissue>
    </source>
</reference>
<feature type="region of interest" description="Disordered" evidence="1">
    <location>
        <begin position="95"/>
        <end position="123"/>
    </location>
</feature>
<name>A0A0K2VI43_LEPSM</name>